<dbReference type="HAMAP" id="MF_01151">
    <property type="entry name" value="GrpE"/>
    <property type="match status" value="1"/>
</dbReference>
<dbReference type="Gene3D" id="2.30.22.10">
    <property type="entry name" value="Head domain of nucleotide exchange factor GrpE"/>
    <property type="match status" value="1"/>
</dbReference>
<evidence type="ECO:0000256" key="6">
    <source>
        <dbReference type="ARBA" id="ARBA00023186"/>
    </source>
</evidence>
<reference evidence="15" key="1">
    <citation type="journal article" date="2021" name="ISME J.">
        <title>Genomic evolution of the class Acidithiobacillia: deep-branching Proteobacteria living in extreme acidic conditions.</title>
        <authorList>
            <person name="Moya-Beltran A."/>
            <person name="Beard S."/>
            <person name="Rojas-Villalobos C."/>
            <person name="Issotta F."/>
            <person name="Gallardo Y."/>
            <person name="Ulloa R."/>
            <person name="Giaveno A."/>
            <person name="Degli Esposti M."/>
            <person name="Johnson D.B."/>
            <person name="Quatrini R."/>
        </authorList>
    </citation>
    <scope>NUCLEOTIDE SEQUENCE</scope>
    <source>
        <strain evidence="15">VAN18-1</strain>
    </source>
</reference>
<evidence type="ECO:0000256" key="13">
    <source>
        <dbReference type="SAM" id="Coils"/>
    </source>
</evidence>
<evidence type="ECO:0000256" key="3">
    <source>
        <dbReference type="ARBA" id="ARBA00011738"/>
    </source>
</evidence>
<evidence type="ECO:0000256" key="14">
    <source>
        <dbReference type="SAM" id="MobiDB-lite"/>
    </source>
</evidence>
<proteinExistence type="inferred from homology"/>
<dbReference type="GO" id="GO:0051087">
    <property type="term" value="F:protein-folding chaperone binding"/>
    <property type="evidence" value="ECO:0007669"/>
    <property type="project" value="InterPro"/>
</dbReference>
<dbReference type="PANTHER" id="PTHR21237:SF23">
    <property type="entry name" value="GRPE PROTEIN HOMOLOG, MITOCHONDRIAL"/>
    <property type="match status" value="1"/>
</dbReference>
<dbReference type="SUPFAM" id="SSF51064">
    <property type="entry name" value="Head domain of nucleotide exchange factor GrpE"/>
    <property type="match status" value="1"/>
</dbReference>
<feature type="region of interest" description="Disordered" evidence="14">
    <location>
        <begin position="1"/>
        <end position="29"/>
    </location>
</feature>
<evidence type="ECO:0000256" key="10">
    <source>
        <dbReference type="HAMAP-Rule" id="MF_01151"/>
    </source>
</evidence>
<dbReference type="CDD" id="cd00446">
    <property type="entry name" value="GrpE"/>
    <property type="match status" value="1"/>
</dbReference>
<evidence type="ECO:0000313" key="16">
    <source>
        <dbReference type="Proteomes" id="UP001197378"/>
    </source>
</evidence>
<dbReference type="NCBIfam" id="NF010738">
    <property type="entry name" value="PRK14140.1"/>
    <property type="match status" value="1"/>
</dbReference>
<evidence type="ECO:0000256" key="1">
    <source>
        <dbReference type="ARBA" id="ARBA00004496"/>
    </source>
</evidence>
<dbReference type="PRINTS" id="PR00773">
    <property type="entry name" value="GRPEPROTEIN"/>
</dbReference>
<comment type="similarity">
    <text evidence="2 10 12">Belongs to the GrpE family.</text>
</comment>
<comment type="caution">
    <text evidence="15">The sequence shown here is derived from an EMBL/GenBank/DDBJ whole genome shotgun (WGS) entry which is preliminary data.</text>
</comment>
<accession>A0AAE3CJ59</accession>
<evidence type="ECO:0000256" key="12">
    <source>
        <dbReference type="RuleBase" id="RU004478"/>
    </source>
</evidence>
<dbReference type="PROSITE" id="PS01071">
    <property type="entry name" value="GRPE"/>
    <property type="match status" value="1"/>
</dbReference>
<dbReference type="GO" id="GO:0000774">
    <property type="term" value="F:adenyl-nucleotide exchange factor activity"/>
    <property type="evidence" value="ECO:0007669"/>
    <property type="project" value="InterPro"/>
</dbReference>
<dbReference type="AlphaFoldDB" id="A0AAE3CJ59"/>
<gene>
    <name evidence="10 15" type="primary">grpE</name>
    <name evidence="15" type="ORF">HFQ13_04710</name>
</gene>
<dbReference type="GO" id="GO:0005829">
    <property type="term" value="C:cytosol"/>
    <property type="evidence" value="ECO:0007669"/>
    <property type="project" value="TreeGrafter"/>
</dbReference>
<evidence type="ECO:0000256" key="7">
    <source>
        <dbReference type="ARBA" id="ARBA00053401"/>
    </source>
</evidence>
<dbReference type="InterPro" id="IPR009012">
    <property type="entry name" value="GrpE_head"/>
</dbReference>
<keyword evidence="6 10" id="KW-0143">Chaperone</keyword>
<evidence type="ECO:0000256" key="9">
    <source>
        <dbReference type="ARBA" id="ARBA00076414"/>
    </source>
</evidence>
<dbReference type="GO" id="GO:0042803">
    <property type="term" value="F:protein homodimerization activity"/>
    <property type="evidence" value="ECO:0007669"/>
    <property type="project" value="InterPro"/>
</dbReference>
<dbReference type="InterPro" id="IPR000740">
    <property type="entry name" value="GrpE"/>
</dbReference>
<keyword evidence="4 10" id="KW-0963">Cytoplasm</keyword>
<keyword evidence="13" id="KW-0175">Coiled coil</keyword>
<dbReference type="Pfam" id="PF01025">
    <property type="entry name" value="GrpE"/>
    <property type="match status" value="1"/>
</dbReference>
<dbReference type="RefSeq" id="WP_215873371.1">
    <property type="nucleotide sequence ID" value="NZ_JAAXYO010000044.1"/>
</dbReference>
<feature type="compositionally biased region" description="Polar residues" evidence="14">
    <location>
        <begin position="7"/>
        <end position="18"/>
    </location>
</feature>
<evidence type="ECO:0000256" key="2">
    <source>
        <dbReference type="ARBA" id="ARBA00009054"/>
    </source>
</evidence>
<protein>
    <recommendedName>
        <fullName evidence="8 10">Protein GrpE</fullName>
    </recommendedName>
    <alternativeName>
        <fullName evidence="9 10">HSP-70 cofactor</fullName>
    </alternativeName>
</protein>
<sequence length="173" mass="19287">MSETEQDPQATETATTESGAVPETDWQAEADKFRNEYLRSLADMENLRKRTEKQMQDARNYAVERFAKELLPVVDSLEMALTASTGEDEAMRQFRQGIENTLQLLVGALGSAGVRPVEVENGRFDPNLHQAIAMVEDPGEPNRILATHQKGYLIHDRLLRPSMVSVSKAATAQ</sequence>
<organism evidence="15 16">
    <name type="scientific">Igneacidithiobacillus copahuensis</name>
    <dbReference type="NCBI Taxonomy" id="2724909"/>
    <lineage>
        <taxon>Bacteria</taxon>
        <taxon>Pseudomonadati</taxon>
        <taxon>Pseudomonadota</taxon>
        <taxon>Acidithiobacillia</taxon>
        <taxon>Acidithiobacillales</taxon>
        <taxon>Acidithiobacillaceae</taxon>
        <taxon>Igneacidithiobacillus</taxon>
    </lineage>
</organism>
<dbReference type="Proteomes" id="UP001197378">
    <property type="component" value="Unassembled WGS sequence"/>
</dbReference>
<evidence type="ECO:0000256" key="4">
    <source>
        <dbReference type="ARBA" id="ARBA00022490"/>
    </source>
</evidence>
<dbReference type="InterPro" id="IPR013805">
    <property type="entry name" value="GrpE_CC"/>
</dbReference>
<dbReference type="GO" id="GO:0006457">
    <property type="term" value="P:protein folding"/>
    <property type="evidence" value="ECO:0007669"/>
    <property type="project" value="InterPro"/>
</dbReference>
<evidence type="ECO:0000256" key="8">
    <source>
        <dbReference type="ARBA" id="ARBA00072274"/>
    </source>
</evidence>
<evidence type="ECO:0000256" key="5">
    <source>
        <dbReference type="ARBA" id="ARBA00023016"/>
    </source>
</evidence>
<evidence type="ECO:0000313" key="15">
    <source>
        <dbReference type="EMBL" id="MBU2787518.1"/>
    </source>
</evidence>
<dbReference type="Gene3D" id="3.90.20.20">
    <property type="match status" value="1"/>
</dbReference>
<comment type="subunit">
    <text evidence="3 10">Homodimer.</text>
</comment>
<comment type="subcellular location">
    <subcellularLocation>
        <location evidence="1 10">Cytoplasm</location>
    </subcellularLocation>
</comment>
<comment type="function">
    <text evidence="7 10 11">Participates actively in the response to hyperosmotic and heat shock by preventing the aggregation of stress-denatured proteins, in association with DnaK and GrpE. It is the nucleotide exchange factor for DnaK and may function as a thermosensor. Unfolded proteins bind initially to DnaJ; upon interaction with the DnaJ-bound protein, DnaK hydrolyzes its bound ATP, resulting in the formation of a stable complex. GrpE releases ADP from DnaK; ATP binding to DnaK triggers the release of the substrate protein, thus completing the reaction cycle. Several rounds of ATP-dependent interactions between DnaJ, DnaK and GrpE are required for fully efficient folding.</text>
</comment>
<name>A0AAE3CJ59_9PROT</name>
<dbReference type="FunFam" id="2.30.22.10:FF:000001">
    <property type="entry name" value="Protein GrpE"/>
    <property type="match status" value="1"/>
</dbReference>
<dbReference type="EMBL" id="JAAXYO010000044">
    <property type="protein sequence ID" value="MBU2787518.1"/>
    <property type="molecule type" value="Genomic_DNA"/>
</dbReference>
<keyword evidence="16" id="KW-1185">Reference proteome</keyword>
<dbReference type="GO" id="GO:0051082">
    <property type="term" value="F:unfolded protein binding"/>
    <property type="evidence" value="ECO:0007669"/>
    <property type="project" value="TreeGrafter"/>
</dbReference>
<feature type="coiled-coil region" evidence="13">
    <location>
        <begin position="30"/>
        <end position="61"/>
    </location>
</feature>
<evidence type="ECO:0000256" key="11">
    <source>
        <dbReference type="RuleBase" id="RU000639"/>
    </source>
</evidence>
<keyword evidence="5 10" id="KW-0346">Stress response</keyword>
<dbReference type="PANTHER" id="PTHR21237">
    <property type="entry name" value="GRPE PROTEIN"/>
    <property type="match status" value="1"/>
</dbReference>
<dbReference type="SUPFAM" id="SSF58014">
    <property type="entry name" value="Coiled-coil domain of nucleotide exchange factor GrpE"/>
    <property type="match status" value="1"/>
</dbReference>